<dbReference type="Pfam" id="PF01807">
    <property type="entry name" value="Zn_ribbon_DnaG"/>
    <property type="match status" value="1"/>
</dbReference>
<evidence type="ECO:0000256" key="13">
    <source>
        <dbReference type="PIRNR" id="PIRNR002811"/>
    </source>
</evidence>
<dbReference type="PANTHER" id="PTHR30313:SF2">
    <property type="entry name" value="DNA PRIMASE"/>
    <property type="match status" value="1"/>
</dbReference>
<dbReference type="PANTHER" id="PTHR30313">
    <property type="entry name" value="DNA PRIMASE"/>
    <property type="match status" value="1"/>
</dbReference>
<dbReference type="Gene3D" id="3.40.1360.10">
    <property type="match status" value="1"/>
</dbReference>
<proteinExistence type="inferred from homology"/>
<dbReference type="InterPro" id="IPR002694">
    <property type="entry name" value="Znf_CHC2"/>
</dbReference>
<reference evidence="15 16" key="1">
    <citation type="journal article" date="2015" name="Genome Announc.">
        <title>Expanding the biotechnology potential of lactobacilli through comparative genomics of 213 strains and associated genera.</title>
        <authorList>
            <person name="Sun Z."/>
            <person name="Harris H.M."/>
            <person name="McCann A."/>
            <person name="Guo C."/>
            <person name="Argimon S."/>
            <person name="Zhang W."/>
            <person name="Yang X."/>
            <person name="Jeffery I.B."/>
            <person name="Cooney J.C."/>
            <person name="Kagawa T.F."/>
            <person name="Liu W."/>
            <person name="Song Y."/>
            <person name="Salvetti E."/>
            <person name="Wrobel A."/>
            <person name="Rasinkangas P."/>
            <person name="Parkhill J."/>
            <person name="Rea M.C."/>
            <person name="O'Sullivan O."/>
            <person name="Ritari J."/>
            <person name="Douillard F.P."/>
            <person name="Paul Ross R."/>
            <person name="Yang R."/>
            <person name="Briner A.E."/>
            <person name="Felis G.E."/>
            <person name="de Vos W.M."/>
            <person name="Barrangou R."/>
            <person name="Klaenhammer T.R."/>
            <person name="Caufield P.W."/>
            <person name="Cui Y."/>
            <person name="Zhang H."/>
            <person name="O'Toole P.W."/>
        </authorList>
    </citation>
    <scope>NUCLEOTIDE SEQUENCE [LARGE SCALE GENOMIC DNA]</scope>
    <source>
        <strain evidence="15 16">DSM 20505</strain>
    </source>
</reference>
<dbReference type="PATRIC" id="fig|1291052.5.peg.868"/>
<dbReference type="InterPro" id="IPR037068">
    <property type="entry name" value="DNA_primase_core_N_sf"/>
</dbReference>
<evidence type="ECO:0000313" key="15">
    <source>
        <dbReference type="EMBL" id="KRM56066.1"/>
    </source>
</evidence>
<dbReference type="InterPro" id="IPR019475">
    <property type="entry name" value="DNA_primase_DnaB-bd"/>
</dbReference>
<evidence type="ECO:0000256" key="1">
    <source>
        <dbReference type="ARBA" id="ARBA00022478"/>
    </source>
</evidence>
<dbReference type="PIRSF" id="PIRSF002811">
    <property type="entry name" value="DnaG"/>
    <property type="match status" value="1"/>
</dbReference>
<keyword evidence="5 12" id="KW-0235">DNA replication</keyword>
<dbReference type="AlphaFoldDB" id="A0A0R1ZNW2"/>
<dbReference type="GO" id="GO:0008270">
    <property type="term" value="F:zinc ion binding"/>
    <property type="evidence" value="ECO:0007669"/>
    <property type="project" value="UniProtKB-KW"/>
</dbReference>
<comment type="function">
    <text evidence="12 13">RNA polymerase that catalyzes the synthesis of short RNA molecules used as primers for DNA polymerase during DNA replication.</text>
</comment>
<dbReference type="InterPro" id="IPR013264">
    <property type="entry name" value="DNAG_N"/>
</dbReference>
<dbReference type="InterPro" id="IPR050219">
    <property type="entry name" value="DnaG_primase"/>
</dbReference>
<name>A0A0R1ZNW2_9LACO</name>
<dbReference type="Gene3D" id="3.90.980.10">
    <property type="entry name" value="DNA primase, catalytic core, N-terminal domain"/>
    <property type="match status" value="1"/>
</dbReference>
<comment type="cofactor">
    <cofactor evidence="13">
        <name>Zn(2+)</name>
        <dbReference type="ChEBI" id="CHEBI:29105"/>
    </cofactor>
    <text evidence="13">Binds 1 zinc ion per monomer.</text>
</comment>
<comment type="caution">
    <text evidence="15">The sequence shown here is derived from an EMBL/GenBank/DDBJ whole genome shotgun (WGS) entry which is preliminary data.</text>
</comment>
<keyword evidence="7" id="KW-0863">Zinc-finger</keyword>
<gene>
    <name evidence="12" type="primary">dnaG</name>
    <name evidence="15" type="ORF">FC18_GL000852</name>
</gene>
<keyword evidence="9" id="KW-0460">Magnesium</keyword>
<dbReference type="Proteomes" id="UP000051679">
    <property type="component" value="Unassembled WGS sequence"/>
</dbReference>
<comment type="caution">
    <text evidence="12">Lacks conserved residue(s) required for the propagation of feature annotation.</text>
</comment>
<keyword evidence="10 12" id="KW-0238">DNA-binding</keyword>
<evidence type="ECO:0000256" key="8">
    <source>
        <dbReference type="ARBA" id="ARBA00022833"/>
    </source>
</evidence>
<evidence type="ECO:0000256" key="5">
    <source>
        <dbReference type="ARBA" id="ARBA00022705"/>
    </source>
</evidence>
<feature type="domain" description="Toprim" evidence="14">
    <location>
        <begin position="260"/>
        <end position="339"/>
    </location>
</feature>
<dbReference type="HAMAP" id="MF_00974">
    <property type="entry name" value="DNA_primase_DnaG"/>
    <property type="match status" value="1"/>
</dbReference>
<keyword evidence="8 13" id="KW-0862">Zinc</keyword>
<evidence type="ECO:0000256" key="3">
    <source>
        <dbReference type="ARBA" id="ARBA00022679"/>
    </source>
</evidence>
<dbReference type="STRING" id="1291052.FC18_GL000852"/>
<evidence type="ECO:0000256" key="11">
    <source>
        <dbReference type="ARBA" id="ARBA00023163"/>
    </source>
</evidence>
<dbReference type="GO" id="GO:0000428">
    <property type="term" value="C:DNA-directed RNA polymerase complex"/>
    <property type="evidence" value="ECO:0007669"/>
    <property type="project" value="UniProtKB-KW"/>
</dbReference>
<dbReference type="PROSITE" id="PS50880">
    <property type="entry name" value="TOPRIM"/>
    <property type="match status" value="1"/>
</dbReference>
<dbReference type="Pfam" id="PF10410">
    <property type="entry name" value="DnaB_bind"/>
    <property type="match status" value="1"/>
</dbReference>
<evidence type="ECO:0000256" key="6">
    <source>
        <dbReference type="ARBA" id="ARBA00022723"/>
    </source>
</evidence>
<evidence type="ECO:0000256" key="2">
    <source>
        <dbReference type="ARBA" id="ARBA00022515"/>
    </source>
</evidence>
<dbReference type="GO" id="GO:0003677">
    <property type="term" value="F:DNA binding"/>
    <property type="evidence" value="ECO:0007669"/>
    <property type="project" value="UniProtKB-KW"/>
</dbReference>
<dbReference type="GO" id="GO:0003899">
    <property type="term" value="F:DNA-directed RNA polymerase activity"/>
    <property type="evidence" value="ECO:0007669"/>
    <property type="project" value="UniProtKB-UniRule"/>
</dbReference>
<evidence type="ECO:0000256" key="10">
    <source>
        <dbReference type="ARBA" id="ARBA00023125"/>
    </source>
</evidence>
<protein>
    <recommendedName>
        <fullName evidence="12 13">DNA primase</fullName>
        <ecNumber evidence="12">2.7.7.101</ecNumber>
    </recommendedName>
</protein>
<sequence>MARVSEEKIDEIRNAVNIADYIGQYVALEKRGQNLFGLCPFVPENTPSFTVTESKQLFKCFSCSRGGDVFGFVMEYDHLDFIHAVKKVADYAGIPVAIDDNNAPRENPAARKQKQILAQVTEFCHHLLVNTDSGQEALAYLHKRGLTDDTINAYNLGFAPDDGAVLVNFLTGQDVSREDQRLTGLFTDHSRGQLYARFTNRVMFPLTNERGETIGFSGRTMSADKTTAKYLNSPETIIFNKSNVLFNLDKALTAPEVNDKSLILFEGYMDVIAAYQAGVHNGIASMGTSLTAKQVASIARHADKVTICYDGDAPGQKAIERALGMFAGTKLDVGVTFLPDNLDPDEFIQARGADAFSKQLKVVLTPTAFRLHHLASGVDMNNDHAKLQYVSDALQVVNGEQDAVARTVYLQQIAEQTAIPLDALNQQLANLPAPAHDRIDYTADYGGAPVNPADANWPGDADIPPASAEEPPVGDNGLWNAPETAAPARLSRYDRAERALLHYAFTDAETALQLQDASVTFLSTGCQQLADAWRTYLQANPVTVGMMPDYQGFVSGLTADMADLATTIIALALPPLNDFTVNELIQVINLGDVSVRLEAVKAQMNQAKRLGDKAKQTALATQYIVLMRQKQDENN</sequence>
<dbReference type="FunFam" id="3.90.580.10:FF:000001">
    <property type="entry name" value="DNA primase"/>
    <property type="match status" value="1"/>
</dbReference>
<keyword evidence="3 12" id="KW-0808">Transferase</keyword>
<dbReference type="Pfam" id="PF13155">
    <property type="entry name" value="Toprim_2"/>
    <property type="match status" value="1"/>
</dbReference>
<dbReference type="InterPro" id="IPR006171">
    <property type="entry name" value="TOPRIM_dom"/>
</dbReference>
<keyword evidence="6 13" id="KW-0479">Metal-binding</keyword>
<keyword evidence="11 12" id="KW-0804">Transcription</keyword>
<dbReference type="InterPro" id="IPR006295">
    <property type="entry name" value="DNA_primase_DnaG"/>
</dbReference>
<dbReference type="EC" id="2.7.7.101" evidence="12"/>
<keyword evidence="16" id="KW-1185">Reference proteome</keyword>
<dbReference type="InterPro" id="IPR036977">
    <property type="entry name" value="DNA_primase_Znf_CHC2"/>
</dbReference>
<dbReference type="InterPro" id="IPR016136">
    <property type="entry name" value="DNA_helicase_N/primase_C"/>
</dbReference>
<dbReference type="CDD" id="cd03364">
    <property type="entry name" value="TOPRIM_DnaG_primases"/>
    <property type="match status" value="1"/>
</dbReference>
<dbReference type="InterPro" id="IPR034151">
    <property type="entry name" value="TOPRIM_DnaG_bac"/>
</dbReference>
<evidence type="ECO:0000256" key="9">
    <source>
        <dbReference type="ARBA" id="ARBA00022842"/>
    </source>
</evidence>
<dbReference type="SMART" id="SM00493">
    <property type="entry name" value="TOPRIM"/>
    <property type="match status" value="1"/>
</dbReference>
<evidence type="ECO:0000313" key="16">
    <source>
        <dbReference type="Proteomes" id="UP000051679"/>
    </source>
</evidence>
<evidence type="ECO:0000256" key="7">
    <source>
        <dbReference type="ARBA" id="ARBA00022771"/>
    </source>
</evidence>
<keyword evidence="1 12" id="KW-0240">DNA-directed RNA polymerase</keyword>
<dbReference type="Gene3D" id="3.90.580.10">
    <property type="entry name" value="Zinc finger, CHC2-type domain"/>
    <property type="match status" value="1"/>
</dbReference>
<dbReference type="RefSeq" id="WP_056975445.1">
    <property type="nucleotide sequence ID" value="NZ_AYYO01000010.1"/>
</dbReference>
<dbReference type="Pfam" id="PF08275">
    <property type="entry name" value="DNAG_N"/>
    <property type="match status" value="1"/>
</dbReference>
<comment type="subunit">
    <text evidence="12">Monomer. Interacts with DnaB.</text>
</comment>
<evidence type="ECO:0000256" key="12">
    <source>
        <dbReference type="HAMAP-Rule" id="MF_00974"/>
    </source>
</evidence>
<dbReference type="SUPFAM" id="SSF57783">
    <property type="entry name" value="Zinc beta-ribbon"/>
    <property type="match status" value="1"/>
</dbReference>
<dbReference type="GO" id="GO:1990077">
    <property type="term" value="C:primosome complex"/>
    <property type="evidence" value="ECO:0007669"/>
    <property type="project" value="UniProtKB-KW"/>
</dbReference>
<dbReference type="SUPFAM" id="SSF56731">
    <property type="entry name" value="DNA primase core"/>
    <property type="match status" value="1"/>
</dbReference>
<keyword evidence="2 12" id="KW-0639">Primosome</keyword>
<dbReference type="Gene3D" id="1.10.860.10">
    <property type="entry name" value="DNAb Helicase, Chain A"/>
    <property type="match status" value="1"/>
</dbReference>
<dbReference type="EMBL" id="AYYO01000010">
    <property type="protein sequence ID" value="KRM56066.1"/>
    <property type="molecule type" value="Genomic_DNA"/>
</dbReference>
<dbReference type="NCBIfam" id="TIGR01391">
    <property type="entry name" value="dnaG"/>
    <property type="match status" value="1"/>
</dbReference>
<comment type="catalytic activity">
    <reaction evidence="12">
        <text>ssDNA + n NTP = ssDNA/pppN(pN)n-1 hybrid + (n-1) diphosphate.</text>
        <dbReference type="EC" id="2.7.7.101"/>
    </reaction>
</comment>
<dbReference type="SMART" id="SM00400">
    <property type="entry name" value="ZnF_CHCC"/>
    <property type="match status" value="1"/>
</dbReference>
<keyword evidence="4 12" id="KW-0548">Nucleotidyltransferase</keyword>
<dbReference type="GO" id="GO:0005737">
    <property type="term" value="C:cytoplasm"/>
    <property type="evidence" value="ECO:0007669"/>
    <property type="project" value="TreeGrafter"/>
</dbReference>
<accession>A0A0R1ZNW2</accession>
<evidence type="ECO:0000256" key="4">
    <source>
        <dbReference type="ARBA" id="ARBA00022695"/>
    </source>
</evidence>
<dbReference type="GO" id="GO:0006269">
    <property type="term" value="P:DNA replication, synthesis of primer"/>
    <property type="evidence" value="ECO:0007669"/>
    <property type="project" value="UniProtKB-UniRule"/>
</dbReference>
<evidence type="ECO:0000259" key="14">
    <source>
        <dbReference type="PROSITE" id="PS50880"/>
    </source>
</evidence>
<organism evidence="15 16">
    <name type="scientific">Lacticaseibacillus sharpeae JCM 1186 = DSM 20505</name>
    <dbReference type="NCBI Taxonomy" id="1291052"/>
    <lineage>
        <taxon>Bacteria</taxon>
        <taxon>Bacillati</taxon>
        <taxon>Bacillota</taxon>
        <taxon>Bacilli</taxon>
        <taxon>Lactobacillales</taxon>
        <taxon>Lactobacillaceae</taxon>
        <taxon>Lacticaseibacillus</taxon>
    </lineage>
</organism>
<comment type="similarity">
    <text evidence="12 13">Belongs to the DnaG primase family.</text>
</comment>
<dbReference type="InterPro" id="IPR030846">
    <property type="entry name" value="DnaG_bac"/>
</dbReference>